<dbReference type="GO" id="GO:0009536">
    <property type="term" value="C:plastid"/>
    <property type="evidence" value="ECO:0007669"/>
    <property type="project" value="UniProtKB-SubCell"/>
</dbReference>
<keyword evidence="4" id="KW-0809">Transit peptide</keyword>
<organism evidence="6 7">
    <name type="scientific">Hibiscus syriacus</name>
    <name type="common">Rose of Sharon</name>
    <dbReference type="NCBI Taxonomy" id="106335"/>
    <lineage>
        <taxon>Eukaryota</taxon>
        <taxon>Viridiplantae</taxon>
        <taxon>Streptophyta</taxon>
        <taxon>Embryophyta</taxon>
        <taxon>Tracheophyta</taxon>
        <taxon>Spermatophyta</taxon>
        <taxon>Magnoliopsida</taxon>
        <taxon>eudicotyledons</taxon>
        <taxon>Gunneridae</taxon>
        <taxon>Pentapetalae</taxon>
        <taxon>rosids</taxon>
        <taxon>malvids</taxon>
        <taxon>Malvales</taxon>
        <taxon>Malvaceae</taxon>
        <taxon>Malvoideae</taxon>
        <taxon>Hibiscus</taxon>
    </lineage>
</organism>
<keyword evidence="3" id="KW-0934">Plastid</keyword>
<dbReference type="EMBL" id="VEPZ02001028">
    <property type="protein sequence ID" value="KAE8700444.1"/>
    <property type="molecule type" value="Genomic_DNA"/>
</dbReference>
<dbReference type="Proteomes" id="UP000436088">
    <property type="component" value="Unassembled WGS sequence"/>
</dbReference>
<dbReference type="AlphaFoldDB" id="A0A6A3A7U2"/>
<gene>
    <name evidence="6" type="ORF">F3Y22_tig00110556pilonHSYRG00002</name>
</gene>
<keyword evidence="7" id="KW-1185">Reference proteome</keyword>
<dbReference type="InterPro" id="IPR039633">
    <property type="entry name" value="PAP"/>
</dbReference>
<name>A0A6A3A7U2_HIBSY</name>
<reference evidence="6" key="1">
    <citation type="submission" date="2019-09" db="EMBL/GenBank/DDBJ databases">
        <title>Draft genome information of white flower Hibiscus syriacus.</title>
        <authorList>
            <person name="Kim Y.-M."/>
        </authorList>
    </citation>
    <scope>NUCLEOTIDE SEQUENCE [LARGE SCALE GENOMIC DNA]</scope>
    <source>
        <strain evidence="6">YM2019G1</strain>
    </source>
</reference>
<evidence type="ECO:0000259" key="5">
    <source>
        <dbReference type="Pfam" id="PF04755"/>
    </source>
</evidence>
<evidence type="ECO:0000256" key="1">
    <source>
        <dbReference type="ARBA" id="ARBA00004474"/>
    </source>
</evidence>
<protein>
    <submittedName>
        <fullName evidence="6">Tetratricopeptide repeat-like superfamily protein</fullName>
    </submittedName>
</protein>
<sequence length="247" mass="27240">MGTVSQLSNFPCKTFFITSQPNNFSSKLSVLPPNTRKPTQNLIKKSQFLTQKSIKPRPVFHVRASDADDEWGLVKEEPIVIESTDVAVAEKEKKPDEVVEIQSLKKTLAKNPTPAPTEALPLLNGKWILAYTSFPGMFPLLSRGQFQLVKAEDISQIDAENLTVQNSVQFFGPLTSSSISTNAKFEVRSPKRVLDTASSVAKTISSQPPLKIPLSNSNAELWLLTTYLDDELRISRGDAGSVIVLIK</sequence>
<comment type="caution">
    <text evidence="6">The sequence shown here is derived from an EMBL/GenBank/DDBJ whole genome shotgun (WGS) entry which is preliminary data.</text>
</comment>
<evidence type="ECO:0000313" key="7">
    <source>
        <dbReference type="Proteomes" id="UP000436088"/>
    </source>
</evidence>
<evidence type="ECO:0000313" key="6">
    <source>
        <dbReference type="EMBL" id="KAE8700444.1"/>
    </source>
</evidence>
<evidence type="ECO:0000256" key="4">
    <source>
        <dbReference type="ARBA" id="ARBA00022946"/>
    </source>
</evidence>
<evidence type="ECO:0000256" key="3">
    <source>
        <dbReference type="ARBA" id="ARBA00022640"/>
    </source>
</evidence>
<dbReference type="Pfam" id="PF04755">
    <property type="entry name" value="PAP_fibrillin"/>
    <property type="match status" value="1"/>
</dbReference>
<dbReference type="PANTHER" id="PTHR31906">
    <property type="entry name" value="PLASTID-LIPID-ASSOCIATED PROTEIN 4, CHLOROPLASTIC-RELATED"/>
    <property type="match status" value="1"/>
</dbReference>
<evidence type="ECO:0000256" key="2">
    <source>
        <dbReference type="ARBA" id="ARBA00005845"/>
    </source>
</evidence>
<accession>A0A6A3A7U2</accession>
<proteinExistence type="inferred from homology"/>
<dbReference type="InterPro" id="IPR006843">
    <property type="entry name" value="PAP/fibrillin_dom"/>
</dbReference>
<comment type="similarity">
    <text evidence="2">Belongs to the PAP/fibrillin family.</text>
</comment>
<comment type="subcellular location">
    <subcellularLocation>
        <location evidence="1">Plastid</location>
    </subcellularLocation>
</comment>
<feature type="domain" description="Plastid lipid-associated protein/fibrillin conserved" evidence="5">
    <location>
        <begin position="94"/>
        <end position="193"/>
    </location>
</feature>